<dbReference type="KEGG" id="atm:ANT_24640"/>
<evidence type="ECO:0000259" key="1">
    <source>
        <dbReference type="Pfam" id="PF04015"/>
    </source>
</evidence>
<dbReference type="eggNOG" id="COG2006">
    <property type="taxonomic scope" value="Bacteria"/>
</dbReference>
<sequence>MSVSYRVAIWKGEARYPTLSPFHPSITYPEYRGHDLSQEENPAYEGVRESFRLLGMDAGRFNTPEWNPLGEIIHPGDRVLIKPNFVLSHHADGGNLFSIVTHSSVIRAVLDYVVLALKGEGSVVISDAPQMDCDFSTLSEQMGLSILQDWFWHAYKMPLEIVDLRSFWQKEMRDGVAYSHLRMPLPGDPLGEQWVNLGKRSAFYGVTDSSRFYGADYDRNEVIRHHHGEVQEYALSRTVLSADVVISIPKLKVHKKVGVTLNAKGLVGICTNKNTLVHYQVGFPEQGGDQFPPDFLSPMEKLSIRAQRWLFDHLLARQNPLFNRVYGLLRSVYRKTLRPVVTGESEAKKRIFDGGNWYGNDSAWRMTADLTQMFYHVDAHGNWCDLPPRRMFSIVDGIIGGDREGPLTPRARPAGVLIAGEDLLAVDWVATRLMGLNPQRLRWIEWLQTHGFADHFSEISLITEVPEWLDLLSKPGRYLEFEPHPGWKNYLELDDSGT</sequence>
<keyword evidence="3" id="KW-1185">Reference proteome</keyword>
<name>E8MZE2_ANATU</name>
<organism evidence="2 3">
    <name type="scientific">Anaerolinea thermophila (strain DSM 14523 / JCM 11388 / NBRC 100420 / UNI-1)</name>
    <dbReference type="NCBI Taxonomy" id="926569"/>
    <lineage>
        <taxon>Bacteria</taxon>
        <taxon>Bacillati</taxon>
        <taxon>Chloroflexota</taxon>
        <taxon>Anaerolineae</taxon>
        <taxon>Anaerolineales</taxon>
        <taxon>Anaerolineaceae</taxon>
        <taxon>Anaerolinea</taxon>
    </lineage>
</organism>
<evidence type="ECO:0000313" key="2">
    <source>
        <dbReference type="EMBL" id="BAJ64490.1"/>
    </source>
</evidence>
<proteinExistence type="predicted"/>
<evidence type="ECO:0000313" key="3">
    <source>
        <dbReference type="Proteomes" id="UP000008922"/>
    </source>
</evidence>
<protein>
    <recommendedName>
        <fullName evidence="1">DUF362 domain-containing protein</fullName>
    </recommendedName>
</protein>
<feature type="domain" description="DUF362" evidence="1">
    <location>
        <begin position="218"/>
        <end position="431"/>
    </location>
</feature>
<dbReference type="OrthoDB" id="9794954at2"/>
<reference evidence="2 3" key="1">
    <citation type="submission" date="2010-12" db="EMBL/GenBank/DDBJ databases">
        <title>Whole genome sequence of Anaerolinea thermophila UNI-1.</title>
        <authorList>
            <person name="Narita-Yamada S."/>
            <person name="Kishi E."/>
            <person name="Watanabe Y."/>
            <person name="Takasaki K."/>
            <person name="Ankai A."/>
            <person name="Oguchi A."/>
            <person name="Fukui S."/>
            <person name="Takahashi M."/>
            <person name="Yashiro I."/>
            <person name="Hosoyama A."/>
            <person name="Sekiguchi Y."/>
            <person name="Hanada S."/>
            <person name="Fujita N."/>
        </authorList>
    </citation>
    <scope>NUCLEOTIDE SEQUENCE [LARGE SCALE GENOMIC DNA]</scope>
    <source>
        <strain evidence="3">DSM 14523 / JCM 11388 / NBRC 100420 / UNI-1</strain>
    </source>
</reference>
<accession>E8MZE2</accession>
<gene>
    <name evidence="2" type="ordered locus">ANT_24640</name>
</gene>
<dbReference type="InterPro" id="IPR007160">
    <property type="entry name" value="DUF362"/>
</dbReference>
<dbReference type="EMBL" id="AP012029">
    <property type="protein sequence ID" value="BAJ64490.1"/>
    <property type="molecule type" value="Genomic_DNA"/>
</dbReference>
<dbReference type="Pfam" id="PF04015">
    <property type="entry name" value="DUF362"/>
    <property type="match status" value="1"/>
</dbReference>
<dbReference type="InParanoid" id="E8MZE2"/>
<dbReference type="AlphaFoldDB" id="E8MZE2"/>
<dbReference type="RefSeq" id="WP_013560845.1">
    <property type="nucleotide sequence ID" value="NC_014960.1"/>
</dbReference>
<dbReference type="Proteomes" id="UP000008922">
    <property type="component" value="Chromosome"/>
</dbReference>
<dbReference type="HOGENOM" id="CLU_562166_0_0_0"/>
<dbReference type="STRING" id="926569.ANT_24640"/>